<name>A0A5B7GBT9_PORTR</name>
<organism evidence="1 2">
    <name type="scientific">Portunus trituberculatus</name>
    <name type="common">Swimming crab</name>
    <name type="synonym">Neptunus trituberculatus</name>
    <dbReference type="NCBI Taxonomy" id="210409"/>
    <lineage>
        <taxon>Eukaryota</taxon>
        <taxon>Metazoa</taxon>
        <taxon>Ecdysozoa</taxon>
        <taxon>Arthropoda</taxon>
        <taxon>Crustacea</taxon>
        <taxon>Multicrustacea</taxon>
        <taxon>Malacostraca</taxon>
        <taxon>Eumalacostraca</taxon>
        <taxon>Eucarida</taxon>
        <taxon>Decapoda</taxon>
        <taxon>Pleocyemata</taxon>
        <taxon>Brachyura</taxon>
        <taxon>Eubrachyura</taxon>
        <taxon>Portunoidea</taxon>
        <taxon>Portunidae</taxon>
        <taxon>Portuninae</taxon>
        <taxon>Portunus</taxon>
    </lineage>
</organism>
<reference evidence="1 2" key="1">
    <citation type="submission" date="2019-05" db="EMBL/GenBank/DDBJ databases">
        <title>Another draft genome of Portunus trituberculatus and its Hox gene families provides insights of decapod evolution.</title>
        <authorList>
            <person name="Jeong J.-H."/>
            <person name="Song I."/>
            <person name="Kim S."/>
            <person name="Choi T."/>
            <person name="Kim D."/>
            <person name="Ryu S."/>
            <person name="Kim W."/>
        </authorList>
    </citation>
    <scope>NUCLEOTIDE SEQUENCE [LARGE SCALE GENOMIC DNA]</scope>
    <source>
        <tissue evidence="1">Muscle</tissue>
    </source>
</reference>
<evidence type="ECO:0000313" key="1">
    <source>
        <dbReference type="EMBL" id="MPC54773.1"/>
    </source>
</evidence>
<gene>
    <name evidence="1" type="ORF">E2C01_048698</name>
</gene>
<accession>A0A5B7GBT9</accession>
<comment type="caution">
    <text evidence="1">The sequence shown here is derived from an EMBL/GenBank/DDBJ whole genome shotgun (WGS) entry which is preliminary data.</text>
</comment>
<evidence type="ECO:0000313" key="2">
    <source>
        <dbReference type="Proteomes" id="UP000324222"/>
    </source>
</evidence>
<dbReference type="EMBL" id="VSRR010012625">
    <property type="protein sequence ID" value="MPC54773.1"/>
    <property type="molecule type" value="Genomic_DNA"/>
</dbReference>
<keyword evidence="2" id="KW-1185">Reference proteome</keyword>
<dbReference type="AlphaFoldDB" id="A0A5B7GBT9"/>
<dbReference type="Proteomes" id="UP000324222">
    <property type="component" value="Unassembled WGS sequence"/>
</dbReference>
<proteinExistence type="predicted"/>
<protein>
    <submittedName>
        <fullName evidence="1">Uncharacterized protein</fullName>
    </submittedName>
</protein>
<sequence>MSLHMCFRSVLKYSVIVYVHRKEDVRKQCRSRKEVVFCSGYRAAVGGVGGKEWRPGRHLIPVERPSSAPCCAEVACDSSPVSDLGWKLWNMHMAKIYGRPQTLGRTLPTVPLTGRGAGTDPVAVLFIPTVGRGDVVLVGQRR</sequence>